<keyword evidence="5 14" id="KW-0347">Helicase</keyword>
<evidence type="ECO:0000256" key="5">
    <source>
        <dbReference type="ARBA" id="ARBA00022806"/>
    </source>
</evidence>
<dbReference type="AlphaFoldDB" id="A0A0S7YGX1"/>
<feature type="domain" description="UvrD-like helicase ATP-binding" evidence="15">
    <location>
        <begin position="1"/>
        <end position="451"/>
    </location>
</feature>
<evidence type="ECO:0000256" key="12">
    <source>
        <dbReference type="ARBA" id="ARBA00034808"/>
    </source>
</evidence>
<reference evidence="17 18" key="1">
    <citation type="journal article" date="2015" name="Microbiome">
        <title>Genomic resolution of linkages in carbon, nitrogen, and sulfur cycling among widespread estuary sediment bacteria.</title>
        <authorList>
            <person name="Baker B.J."/>
            <person name="Lazar C.S."/>
            <person name="Teske A.P."/>
            <person name="Dick G.J."/>
        </authorList>
    </citation>
    <scope>NUCLEOTIDE SEQUENCE [LARGE SCALE GENOMIC DNA]</scope>
    <source>
        <strain evidence="17">DG_78</strain>
    </source>
</reference>
<dbReference type="Pfam" id="PF12705">
    <property type="entry name" value="PDDEXK_1"/>
    <property type="match status" value="1"/>
</dbReference>
<dbReference type="GO" id="GO:0005524">
    <property type="term" value="F:ATP binding"/>
    <property type="evidence" value="ECO:0007669"/>
    <property type="project" value="UniProtKB-UniRule"/>
</dbReference>
<dbReference type="PANTHER" id="PTHR11070:SF67">
    <property type="entry name" value="DNA 3'-5' HELICASE"/>
    <property type="match status" value="1"/>
</dbReference>
<comment type="catalytic activity">
    <reaction evidence="13">
        <text>ATP + H2O = ADP + phosphate + H(+)</text>
        <dbReference type="Rhea" id="RHEA:13065"/>
        <dbReference type="ChEBI" id="CHEBI:15377"/>
        <dbReference type="ChEBI" id="CHEBI:15378"/>
        <dbReference type="ChEBI" id="CHEBI:30616"/>
        <dbReference type="ChEBI" id="CHEBI:43474"/>
        <dbReference type="ChEBI" id="CHEBI:456216"/>
        <dbReference type="EC" id="5.6.2.4"/>
    </reaction>
</comment>
<evidence type="ECO:0000259" key="16">
    <source>
        <dbReference type="PROSITE" id="PS51217"/>
    </source>
</evidence>
<keyword evidence="6" id="KW-0269">Exonuclease</keyword>
<keyword evidence="3" id="KW-0227">DNA damage</keyword>
<dbReference type="GO" id="GO:0005829">
    <property type="term" value="C:cytosol"/>
    <property type="evidence" value="ECO:0007669"/>
    <property type="project" value="TreeGrafter"/>
</dbReference>
<dbReference type="PROSITE" id="PS51217">
    <property type="entry name" value="UVRD_HELICASE_CTER"/>
    <property type="match status" value="1"/>
</dbReference>
<comment type="caution">
    <text evidence="17">The sequence shown here is derived from an EMBL/GenBank/DDBJ whole genome shotgun (WGS) entry which is preliminary data.</text>
</comment>
<keyword evidence="2 14" id="KW-0547">Nucleotide-binding</keyword>
<dbReference type="GO" id="GO:0004527">
    <property type="term" value="F:exonuclease activity"/>
    <property type="evidence" value="ECO:0007669"/>
    <property type="project" value="UniProtKB-KW"/>
</dbReference>
<name>A0A0S7YGX1_UNCT6</name>
<evidence type="ECO:0000256" key="9">
    <source>
        <dbReference type="ARBA" id="ARBA00023204"/>
    </source>
</evidence>
<keyword evidence="7 14" id="KW-0067">ATP-binding</keyword>
<dbReference type="InterPro" id="IPR011335">
    <property type="entry name" value="Restrct_endonuc-II-like"/>
</dbReference>
<evidence type="ECO:0000256" key="4">
    <source>
        <dbReference type="ARBA" id="ARBA00022801"/>
    </source>
</evidence>
<keyword evidence="9" id="KW-0234">DNA repair</keyword>
<dbReference type="Pfam" id="PF00580">
    <property type="entry name" value="UvrD-helicase"/>
    <property type="match status" value="1"/>
</dbReference>
<evidence type="ECO:0000256" key="8">
    <source>
        <dbReference type="ARBA" id="ARBA00023125"/>
    </source>
</evidence>
<sequence length="1017" mass="119484">MSKGIENIALVSAAGAGKTRALTRRFLYLYLHRAQFPLDSLYGITFTNEAAFEMKMRILRYLELLASGCAKDESEEDILRYFNKLFPDSKDRAEKKKRFLLSNLSDLNISTFHSLFASFLSSIPFAAGILPGYEIIDEIQEQLLFETTLDVFFERAHRDTTLYNTISDVLEQQETRLKNNIKHIFWSISPWLEYLQDLVENENNIKQDVVDHENKFLQALKRFRNFIKENELFTYTKNEQKMNKYFANFLAKVDRYLKTQELKIIQNTLFGVDITNKNYMKAFLKNLGEQANEFTEIIGELKNIEMKYVQLLSDHQILIHLKPILELHEQFQKAKQDKNFLTFTDIETYTLRALINNPEPEYLYFKLGADIKHLMIDEFQDTSYRQLEILDPLIAEITSTAPSEKSFFYVGDPRQAIFRWRGGTPELFKLLKVRYGDKIKEDELKTNYRSKEEIINFVNTILEKNDQAKSGNTGGWIRVENLGDCNTTDEGNDKILERTTHIIEDLHDNFGYAYSDIAILVRTNKFGAMVAEALTHKHIPCVSKSRADVLSDNDVRFVISLLKFLDNPENDFALVHVLLSPVFNIKEETLRRLRFGNKTLYMSLIDNHSEWNATKKLERLLRFVHFCNPYELIYRIYRELRLTISYSLATLLDVALEYTKSGFTHLSTFIDWLEKAGPSIEVKESHPEGIKVLTVHKAKGLEFEVIIIPETNWQLWRPENKQLIFSYRESGAVPDKIYWRNYGKYFKHLIEEEHERLKKDELNLLYVALTRAKNGVYILGFDSPKTGYGFWMDRIADTLDSTNYSIGDIIQKEKLVKKEEKHEHPVVISEQPMIIKEERSLYSPTERGVEIIEPQRRRGMEFGEIVHKALSRIAWLDESRIEAYVNELVDNIKNIYARSLEEVSMIEEKLTPLLRETFSDPDLRFLFFRDNRDIQCKNELPIYFEEENRDVSAHIDRLLIEQDKIIIVDYKTGEEKPEYRHQMRVYKKGIQKIYPDKVVKTVLIYLENKCSRKIVEV</sequence>
<accession>A0A0S7YGX1</accession>
<dbReference type="SUPFAM" id="SSF52540">
    <property type="entry name" value="P-loop containing nucleoside triphosphate hydrolases"/>
    <property type="match status" value="1"/>
</dbReference>
<evidence type="ECO:0000256" key="1">
    <source>
        <dbReference type="ARBA" id="ARBA00022722"/>
    </source>
</evidence>
<dbReference type="EMBL" id="LJNI01000034">
    <property type="protein sequence ID" value="KPJ73433.1"/>
    <property type="molecule type" value="Genomic_DNA"/>
</dbReference>
<dbReference type="InterPro" id="IPR000212">
    <property type="entry name" value="DNA_helicase_UvrD/REP"/>
</dbReference>
<evidence type="ECO:0000259" key="15">
    <source>
        <dbReference type="PROSITE" id="PS51198"/>
    </source>
</evidence>
<evidence type="ECO:0000256" key="3">
    <source>
        <dbReference type="ARBA" id="ARBA00022763"/>
    </source>
</evidence>
<dbReference type="InterPro" id="IPR014016">
    <property type="entry name" value="UvrD-like_ATP-bd"/>
</dbReference>
<dbReference type="InterPro" id="IPR038726">
    <property type="entry name" value="PDDEXK_AddAB-type"/>
</dbReference>
<keyword evidence="4 14" id="KW-0378">Hydrolase</keyword>
<evidence type="ECO:0000313" key="18">
    <source>
        <dbReference type="Proteomes" id="UP000051012"/>
    </source>
</evidence>
<dbReference type="EC" id="5.6.2.4" evidence="12"/>
<keyword evidence="10" id="KW-0413">Isomerase</keyword>
<proteinExistence type="predicted"/>
<dbReference type="Gene3D" id="3.90.320.10">
    <property type="match status" value="1"/>
</dbReference>
<dbReference type="InterPro" id="IPR011604">
    <property type="entry name" value="PDDEXK-like_dom_sf"/>
</dbReference>
<evidence type="ECO:0000313" key="17">
    <source>
        <dbReference type="EMBL" id="KPJ73433.1"/>
    </source>
</evidence>
<dbReference type="GO" id="GO:0000725">
    <property type="term" value="P:recombinational repair"/>
    <property type="evidence" value="ECO:0007669"/>
    <property type="project" value="TreeGrafter"/>
</dbReference>
<evidence type="ECO:0000256" key="13">
    <source>
        <dbReference type="ARBA" id="ARBA00048988"/>
    </source>
</evidence>
<dbReference type="PANTHER" id="PTHR11070">
    <property type="entry name" value="UVRD / RECB / PCRA DNA HELICASE FAMILY MEMBER"/>
    <property type="match status" value="1"/>
</dbReference>
<dbReference type="GO" id="GO:0003677">
    <property type="term" value="F:DNA binding"/>
    <property type="evidence" value="ECO:0007669"/>
    <property type="project" value="UniProtKB-KW"/>
</dbReference>
<dbReference type="Gene3D" id="3.40.50.300">
    <property type="entry name" value="P-loop containing nucleotide triphosphate hydrolases"/>
    <property type="match status" value="4"/>
</dbReference>
<evidence type="ECO:0000256" key="14">
    <source>
        <dbReference type="PROSITE-ProRule" id="PRU00560"/>
    </source>
</evidence>
<gene>
    <name evidence="17" type="ORF">AMJ52_03765</name>
</gene>
<dbReference type="InterPro" id="IPR014017">
    <property type="entry name" value="DNA_helicase_UvrD-like_C"/>
</dbReference>
<dbReference type="GO" id="GO:0043138">
    <property type="term" value="F:3'-5' DNA helicase activity"/>
    <property type="evidence" value="ECO:0007669"/>
    <property type="project" value="UniProtKB-EC"/>
</dbReference>
<dbReference type="InterPro" id="IPR027417">
    <property type="entry name" value="P-loop_NTPase"/>
</dbReference>
<protein>
    <recommendedName>
        <fullName evidence="12">DNA 3'-5' helicase</fullName>
        <ecNumber evidence="12">5.6.2.4</ecNumber>
    </recommendedName>
</protein>
<evidence type="ECO:0000256" key="11">
    <source>
        <dbReference type="ARBA" id="ARBA00034617"/>
    </source>
</evidence>
<dbReference type="Proteomes" id="UP000051012">
    <property type="component" value="Unassembled WGS sequence"/>
</dbReference>
<organism evidence="17 18">
    <name type="scientific">candidate division TA06 bacterium DG_78</name>
    <dbReference type="NCBI Taxonomy" id="1703772"/>
    <lineage>
        <taxon>Bacteria</taxon>
        <taxon>Bacteria division TA06</taxon>
    </lineage>
</organism>
<dbReference type="SUPFAM" id="SSF52980">
    <property type="entry name" value="Restriction endonuclease-like"/>
    <property type="match status" value="1"/>
</dbReference>
<dbReference type="Gene3D" id="1.10.486.10">
    <property type="entry name" value="PCRA, domain 4"/>
    <property type="match status" value="1"/>
</dbReference>
<dbReference type="Pfam" id="PF13361">
    <property type="entry name" value="UvrD_C"/>
    <property type="match status" value="2"/>
</dbReference>
<evidence type="ECO:0000256" key="10">
    <source>
        <dbReference type="ARBA" id="ARBA00023235"/>
    </source>
</evidence>
<feature type="domain" description="UvrD-like helicase C-terminal" evidence="16">
    <location>
        <begin position="452"/>
        <end position="700"/>
    </location>
</feature>
<comment type="catalytic activity">
    <reaction evidence="11">
        <text>Couples ATP hydrolysis with the unwinding of duplex DNA by translocating in the 3'-5' direction.</text>
        <dbReference type="EC" id="5.6.2.4"/>
    </reaction>
</comment>
<evidence type="ECO:0000256" key="2">
    <source>
        <dbReference type="ARBA" id="ARBA00022741"/>
    </source>
</evidence>
<evidence type="ECO:0000256" key="6">
    <source>
        <dbReference type="ARBA" id="ARBA00022839"/>
    </source>
</evidence>
<keyword evidence="8" id="KW-0238">DNA-binding</keyword>
<feature type="binding site" evidence="14">
    <location>
        <begin position="12"/>
        <end position="19"/>
    </location>
    <ligand>
        <name>ATP</name>
        <dbReference type="ChEBI" id="CHEBI:30616"/>
    </ligand>
</feature>
<dbReference type="PROSITE" id="PS51198">
    <property type="entry name" value="UVRD_HELICASE_ATP_BIND"/>
    <property type="match status" value="1"/>
</dbReference>
<evidence type="ECO:0000256" key="7">
    <source>
        <dbReference type="ARBA" id="ARBA00022840"/>
    </source>
</evidence>
<keyword evidence="1" id="KW-0540">Nuclease</keyword>